<name>A0A4S8L1K2_DENBC</name>
<protein>
    <submittedName>
        <fullName evidence="1">Uncharacterized protein</fullName>
    </submittedName>
</protein>
<sequence>MVTRGEAKKVARKVDPIVDNGANEELSNERVPKESQLTEFYDHWSQVLRVLQGTQIFIDHCYSFGADTGQALRLIERRAVERNLRSLEDAYYGLLWIGPVNELSSRYTAQDKRVINRNVEHVETYHEHKVDSNSWPWMTSALIAYIVYLSVPQPDGKMNSLFFDETLWVGIQMFMKEGKWYCQAG</sequence>
<evidence type="ECO:0000313" key="1">
    <source>
        <dbReference type="EMBL" id="THU82276.1"/>
    </source>
</evidence>
<organism evidence="1 2">
    <name type="scientific">Dendrothele bispora (strain CBS 962.96)</name>
    <dbReference type="NCBI Taxonomy" id="1314807"/>
    <lineage>
        <taxon>Eukaryota</taxon>
        <taxon>Fungi</taxon>
        <taxon>Dikarya</taxon>
        <taxon>Basidiomycota</taxon>
        <taxon>Agaricomycotina</taxon>
        <taxon>Agaricomycetes</taxon>
        <taxon>Agaricomycetidae</taxon>
        <taxon>Agaricales</taxon>
        <taxon>Agaricales incertae sedis</taxon>
        <taxon>Dendrothele</taxon>
    </lineage>
</organism>
<dbReference type="AlphaFoldDB" id="A0A4S8L1K2"/>
<keyword evidence="2" id="KW-1185">Reference proteome</keyword>
<accession>A0A4S8L1K2</accession>
<dbReference type="EMBL" id="ML179743">
    <property type="protein sequence ID" value="THU82276.1"/>
    <property type="molecule type" value="Genomic_DNA"/>
</dbReference>
<evidence type="ECO:0000313" key="2">
    <source>
        <dbReference type="Proteomes" id="UP000297245"/>
    </source>
</evidence>
<gene>
    <name evidence="1" type="ORF">K435DRAFT_934131</name>
</gene>
<reference evidence="1 2" key="1">
    <citation type="journal article" date="2019" name="Nat. Ecol. Evol.">
        <title>Megaphylogeny resolves global patterns of mushroom evolution.</title>
        <authorList>
            <person name="Varga T."/>
            <person name="Krizsan K."/>
            <person name="Foldi C."/>
            <person name="Dima B."/>
            <person name="Sanchez-Garcia M."/>
            <person name="Sanchez-Ramirez S."/>
            <person name="Szollosi G.J."/>
            <person name="Szarkandi J.G."/>
            <person name="Papp V."/>
            <person name="Albert L."/>
            <person name="Andreopoulos W."/>
            <person name="Angelini C."/>
            <person name="Antonin V."/>
            <person name="Barry K.W."/>
            <person name="Bougher N.L."/>
            <person name="Buchanan P."/>
            <person name="Buyck B."/>
            <person name="Bense V."/>
            <person name="Catcheside P."/>
            <person name="Chovatia M."/>
            <person name="Cooper J."/>
            <person name="Damon W."/>
            <person name="Desjardin D."/>
            <person name="Finy P."/>
            <person name="Geml J."/>
            <person name="Haridas S."/>
            <person name="Hughes K."/>
            <person name="Justo A."/>
            <person name="Karasinski D."/>
            <person name="Kautmanova I."/>
            <person name="Kiss B."/>
            <person name="Kocsube S."/>
            <person name="Kotiranta H."/>
            <person name="LaButti K.M."/>
            <person name="Lechner B.E."/>
            <person name="Liimatainen K."/>
            <person name="Lipzen A."/>
            <person name="Lukacs Z."/>
            <person name="Mihaltcheva S."/>
            <person name="Morgado L.N."/>
            <person name="Niskanen T."/>
            <person name="Noordeloos M.E."/>
            <person name="Ohm R.A."/>
            <person name="Ortiz-Santana B."/>
            <person name="Ovrebo C."/>
            <person name="Racz N."/>
            <person name="Riley R."/>
            <person name="Savchenko A."/>
            <person name="Shiryaev A."/>
            <person name="Soop K."/>
            <person name="Spirin V."/>
            <person name="Szebenyi C."/>
            <person name="Tomsovsky M."/>
            <person name="Tulloss R.E."/>
            <person name="Uehling J."/>
            <person name="Grigoriev I.V."/>
            <person name="Vagvolgyi C."/>
            <person name="Papp T."/>
            <person name="Martin F.M."/>
            <person name="Miettinen O."/>
            <person name="Hibbett D.S."/>
            <person name="Nagy L.G."/>
        </authorList>
    </citation>
    <scope>NUCLEOTIDE SEQUENCE [LARGE SCALE GENOMIC DNA]</scope>
    <source>
        <strain evidence="1 2">CBS 962.96</strain>
    </source>
</reference>
<proteinExistence type="predicted"/>
<dbReference type="Proteomes" id="UP000297245">
    <property type="component" value="Unassembled WGS sequence"/>
</dbReference>